<feature type="domain" description="N-acetyltransferase" evidence="1">
    <location>
        <begin position="6"/>
        <end position="138"/>
    </location>
</feature>
<organism evidence="2 3">
    <name type="scientific">Paracoccus seriniphilus</name>
    <dbReference type="NCBI Taxonomy" id="184748"/>
    <lineage>
        <taxon>Bacteria</taxon>
        <taxon>Pseudomonadati</taxon>
        <taxon>Pseudomonadota</taxon>
        <taxon>Alphaproteobacteria</taxon>
        <taxon>Rhodobacterales</taxon>
        <taxon>Paracoccaceae</taxon>
        <taxon>Paracoccus</taxon>
    </lineage>
</organism>
<proteinExistence type="predicted"/>
<dbReference type="PROSITE" id="PS51186">
    <property type="entry name" value="GNAT"/>
    <property type="match status" value="1"/>
</dbReference>
<dbReference type="PANTHER" id="PTHR47237">
    <property type="entry name" value="SLL0310 PROTEIN"/>
    <property type="match status" value="1"/>
</dbReference>
<sequence length="276" mass="28673">MPDSTLTITPFEAAHLPGALALSRAESWPHRAEDWQMFLSLSRGVVALAGDQVAGTALATRFGQVGLVNMIIVGEALRGRGLGRTLVQRAMETADVAEYRLVATQAGLPLYRKMGFVDLGEIVQHQGQVAALEVQDAGISWASAADSAALAALDQQATGMARKPLVDAILSLGQIAALSQDGQITAWAGIRPFGRGLVAGPVIAPDSGTAQRLLSRLMADHPGSFIRVDTQADSGLSDWLTSINLTRAGGGVSMSTAPQVPSGPNRSFALAAQALG</sequence>
<dbReference type="GO" id="GO:0004792">
    <property type="term" value="F:thiosulfate-cyanide sulfurtransferase activity"/>
    <property type="evidence" value="ECO:0007669"/>
    <property type="project" value="InterPro"/>
</dbReference>
<evidence type="ECO:0000259" key="1">
    <source>
        <dbReference type="PROSITE" id="PS51186"/>
    </source>
</evidence>
<protein>
    <submittedName>
        <fullName evidence="2">Predicted N-acetyltransferase YhbS</fullName>
    </submittedName>
</protein>
<dbReference type="Pfam" id="PF18014">
    <property type="entry name" value="Acetyltransf_18"/>
    <property type="match status" value="1"/>
</dbReference>
<dbReference type="Gene3D" id="3.40.630.30">
    <property type="match status" value="1"/>
</dbReference>
<dbReference type="Gene3D" id="3.40.630.90">
    <property type="match status" value="1"/>
</dbReference>
<dbReference type="InterPro" id="IPR000182">
    <property type="entry name" value="GNAT_dom"/>
</dbReference>
<name>A0A239PU22_9RHOB</name>
<gene>
    <name evidence="2" type="ORF">SAMN05444959_105231</name>
</gene>
<reference evidence="2 3" key="1">
    <citation type="submission" date="2017-07" db="EMBL/GenBank/DDBJ databases">
        <authorList>
            <person name="Sun Z.S."/>
            <person name="Albrecht U."/>
            <person name="Echele G."/>
            <person name="Lee C.C."/>
        </authorList>
    </citation>
    <scope>NUCLEOTIDE SEQUENCE [LARGE SCALE GENOMIC DNA]</scope>
    <source>
        <strain evidence="2 3">DSM 14827</strain>
    </source>
</reference>
<dbReference type="PROSITE" id="PS00380">
    <property type="entry name" value="RHODANESE_1"/>
    <property type="match status" value="1"/>
</dbReference>
<dbReference type="PANTHER" id="PTHR47237:SF2">
    <property type="entry name" value="BLL4206 PROTEIN"/>
    <property type="match status" value="1"/>
</dbReference>
<dbReference type="AlphaFoldDB" id="A0A239PU22"/>
<dbReference type="SUPFAM" id="SSF55729">
    <property type="entry name" value="Acyl-CoA N-acyltransferases (Nat)"/>
    <property type="match status" value="1"/>
</dbReference>
<dbReference type="CDD" id="cd04301">
    <property type="entry name" value="NAT_SF"/>
    <property type="match status" value="1"/>
</dbReference>
<accession>A0A239PU22</accession>
<evidence type="ECO:0000313" key="2">
    <source>
        <dbReference type="EMBL" id="SNT73785.1"/>
    </source>
</evidence>
<dbReference type="InterPro" id="IPR016181">
    <property type="entry name" value="Acyl_CoA_acyltransferase"/>
</dbReference>
<keyword evidence="3" id="KW-1185">Reference proteome</keyword>
<dbReference type="InterPro" id="IPR001307">
    <property type="entry name" value="Thiosulphate_STrfase_CS"/>
</dbReference>
<dbReference type="EMBL" id="FZQB01000005">
    <property type="protein sequence ID" value="SNT73785.1"/>
    <property type="molecule type" value="Genomic_DNA"/>
</dbReference>
<dbReference type="InterPro" id="IPR052729">
    <property type="entry name" value="Acyl/Acetyltrans_Enzymes"/>
</dbReference>
<evidence type="ECO:0000313" key="3">
    <source>
        <dbReference type="Proteomes" id="UP000198307"/>
    </source>
</evidence>
<dbReference type="Proteomes" id="UP000198307">
    <property type="component" value="Unassembled WGS sequence"/>
</dbReference>
<dbReference type="RefSeq" id="WP_089344151.1">
    <property type="nucleotide sequence ID" value="NZ_CP067132.1"/>
</dbReference>
<dbReference type="OrthoDB" id="8453373at2"/>
<dbReference type="GO" id="GO:0016747">
    <property type="term" value="F:acyltransferase activity, transferring groups other than amino-acyl groups"/>
    <property type="evidence" value="ECO:0007669"/>
    <property type="project" value="InterPro"/>
</dbReference>
<dbReference type="InterPro" id="IPR041496">
    <property type="entry name" value="YitH/HolE_GNAT"/>
</dbReference>
<keyword evidence="2" id="KW-0808">Transferase</keyword>
<dbReference type="Pfam" id="PF13508">
    <property type="entry name" value="Acetyltransf_7"/>
    <property type="match status" value="1"/>
</dbReference>